<dbReference type="EMBL" id="CAKASE010000080">
    <property type="protein sequence ID" value="CAG9581434.1"/>
    <property type="molecule type" value="Genomic_DNA"/>
</dbReference>
<name>A0A8J2R6V0_9NEOP</name>
<proteinExistence type="predicted"/>
<accession>A0A8J2R6V0</accession>
<dbReference type="OrthoDB" id="10592602at2759"/>
<evidence type="ECO:0000256" key="1">
    <source>
        <dbReference type="SAM" id="MobiDB-lite"/>
    </source>
</evidence>
<dbReference type="AlphaFoldDB" id="A0A8J2R6V0"/>
<dbReference type="Proteomes" id="UP000789524">
    <property type="component" value="Unassembled WGS sequence"/>
</dbReference>
<keyword evidence="3" id="KW-1185">Reference proteome</keyword>
<gene>
    <name evidence="2" type="ORF">DCHRY22_LOCUS14041</name>
</gene>
<protein>
    <submittedName>
        <fullName evidence="2">(African queen) hypothetical protein</fullName>
    </submittedName>
</protein>
<comment type="caution">
    <text evidence="2">The sequence shown here is derived from an EMBL/GenBank/DDBJ whole genome shotgun (WGS) entry which is preliminary data.</text>
</comment>
<sequence length="76" mass="8786">MVAGGAGRARCRMTRFFFDISKHFCWRIFFNAYDGCVGGCVCVLAGREFPRDGRKCGRSDATWDREGRREKRNEEI</sequence>
<reference evidence="2" key="1">
    <citation type="submission" date="2021-09" db="EMBL/GenBank/DDBJ databases">
        <authorList>
            <person name="Martin H S."/>
        </authorList>
    </citation>
    <scope>NUCLEOTIDE SEQUENCE</scope>
</reference>
<evidence type="ECO:0000313" key="3">
    <source>
        <dbReference type="Proteomes" id="UP000789524"/>
    </source>
</evidence>
<evidence type="ECO:0000313" key="2">
    <source>
        <dbReference type="EMBL" id="CAG9581434.1"/>
    </source>
</evidence>
<feature type="region of interest" description="Disordered" evidence="1">
    <location>
        <begin position="52"/>
        <end position="76"/>
    </location>
</feature>
<organism evidence="2 3">
    <name type="scientific">Danaus chrysippus</name>
    <name type="common">African queen</name>
    <dbReference type="NCBI Taxonomy" id="151541"/>
    <lineage>
        <taxon>Eukaryota</taxon>
        <taxon>Metazoa</taxon>
        <taxon>Ecdysozoa</taxon>
        <taxon>Arthropoda</taxon>
        <taxon>Hexapoda</taxon>
        <taxon>Insecta</taxon>
        <taxon>Pterygota</taxon>
        <taxon>Neoptera</taxon>
        <taxon>Endopterygota</taxon>
        <taxon>Lepidoptera</taxon>
        <taxon>Glossata</taxon>
        <taxon>Ditrysia</taxon>
        <taxon>Papilionoidea</taxon>
        <taxon>Nymphalidae</taxon>
        <taxon>Danainae</taxon>
        <taxon>Danaini</taxon>
        <taxon>Danaina</taxon>
        <taxon>Danaus</taxon>
        <taxon>Anosia</taxon>
    </lineage>
</organism>